<dbReference type="PROSITE" id="PS51352">
    <property type="entry name" value="THIOREDOXIN_2"/>
    <property type="match status" value="1"/>
</dbReference>
<evidence type="ECO:0000256" key="1">
    <source>
        <dbReference type="ARBA" id="ARBA00001961"/>
    </source>
</evidence>
<dbReference type="Pfam" id="PF00578">
    <property type="entry name" value="AhpC-TSA"/>
    <property type="match status" value="1"/>
</dbReference>
<evidence type="ECO:0000259" key="7">
    <source>
        <dbReference type="PROSITE" id="PS51352"/>
    </source>
</evidence>
<keyword evidence="5" id="KW-0560">Oxidoreductase</keyword>
<feature type="domain" description="Thioredoxin" evidence="7">
    <location>
        <begin position="6"/>
        <end position="153"/>
    </location>
</feature>
<dbReference type="GO" id="GO:0051213">
    <property type="term" value="F:dioxygenase activity"/>
    <property type="evidence" value="ECO:0007669"/>
    <property type="project" value="UniProtKB-KW"/>
</dbReference>
<dbReference type="Gene3D" id="3.40.30.10">
    <property type="entry name" value="Glutaredoxin"/>
    <property type="match status" value="1"/>
</dbReference>
<dbReference type="PROSITE" id="PS51471">
    <property type="entry name" value="FE2OG_OXY"/>
    <property type="match status" value="1"/>
</dbReference>
<dbReference type="GO" id="GO:0005506">
    <property type="term" value="F:iron ion binding"/>
    <property type="evidence" value="ECO:0007669"/>
    <property type="project" value="InterPro"/>
</dbReference>
<comment type="cofactor">
    <cofactor evidence="1">
        <name>L-ascorbate</name>
        <dbReference type="ChEBI" id="CHEBI:38290"/>
    </cofactor>
</comment>
<dbReference type="InterPro" id="IPR006620">
    <property type="entry name" value="Pro_4_hyd_alph"/>
</dbReference>
<evidence type="ECO:0000259" key="8">
    <source>
        <dbReference type="PROSITE" id="PS51471"/>
    </source>
</evidence>
<proteinExistence type="predicted"/>
<dbReference type="RefSeq" id="WP_072422792.1">
    <property type="nucleotide sequence ID" value="NZ_FOXK01000001.1"/>
</dbReference>
<dbReference type="GO" id="GO:0031418">
    <property type="term" value="F:L-ascorbic acid binding"/>
    <property type="evidence" value="ECO:0007669"/>
    <property type="project" value="UniProtKB-KW"/>
</dbReference>
<evidence type="ECO:0000256" key="5">
    <source>
        <dbReference type="ARBA" id="ARBA00023002"/>
    </source>
</evidence>
<keyword evidence="10" id="KW-1185">Reference proteome</keyword>
<accession>A0A1I5MUZ0</accession>
<evidence type="ECO:0000313" key="9">
    <source>
        <dbReference type="EMBL" id="SFP13392.1"/>
    </source>
</evidence>
<organism evidence="9 10">
    <name type="scientific">Ectopseudomonas toyotomiensis</name>
    <dbReference type="NCBI Taxonomy" id="554344"/>
    <lineage>
        <taxon>Bacteria</taxon>
        <taxon>Pseudomonadati</taxon>
        <taxon>Pseudomonadota</taxon>
        <taxon>Gammaproteobacteria</taxon>
        <taxon>Pseudomonadales</taxon>
        <taxon>Pseudomonadaceae</taxon>
        <taxon>Ectopseudomonas</taxon>
    </lineage>
</organism>
<dbReference type="GO" id="GO:0016705">
    <property type="term" value="F:oxidoreductase activity, acting on paired donors, with incorporation or reduction of molecular oxygen"/>
    <property type="evidence" value="ECO:0007669"/>
    <property type="project" value="InterPro"/>
</dbReference>
<keyword evidence="4" id="KW-0223">Dioxygenase</keyword>
<evidence type="ECO:0000256" key="2">
    <source>
        <dbReference type="ARBA" id="ARBA00022723"/>
    </source>
</evidence>
<keyword evidence="2" id="KW-0479">Metal-binding</keyword>
<evidence type="ECO:0000256" key="3">
    <source>
        <dbReference type="ARBA" id="ARBA00022896"/>
    </source>
</evidence>
<evidence type="ECO:0000313" key="10">
    <source>
        <dbReference type="Proteomes" id="UP000182025"/>
    </source>
</evidence>
<dbReference type="InterPro" id="IPR005123">
    <property type="entry name" value="Oxoglu/Fe-dep_dioxygenase_dom"/>
</dbReference>
<dbReference type="Proteomes" id="UP000182025">
    <property type="component" value="Unassembled WGS sequence"/>
</dbReference>
<dbReference type="SUPFAM" id="SSF52833">
    <property type="entry name" value="Thioredoxin-like"/>
    <property type="match status" value="1"/>
</dbReference>
<dbReference type="InterPro" id="IPR044862">
    <property type="entry name" value="Pro_4_hyd_alph_FE2OG_OXY"/>
</dbReference>
<evidence type="ECO:0000256" key="6">
    <source>
        <dbReference type="ARBA" id="ARBA00023004"/>
    </source>
</evidence>
<protein>
    <submittedName>
        <fullName evidence="9">Peroxiredoxin</fullName>
    </submittedName>
</protein>
<dbReference type="OrthoDB" id="255432at2"/>
<keyword evidence="6" id="KW-0408">Iron</keyword>
<dbReference type="Gene3D" id="2.60.120.620">
    <property type="entry name" value="q2cbj1_9rhob like domain"/>
    <property type="match status" value="1"/>
</dbReference>
<reference evidence="10" key="1">
    <citation type="submission" date="2016-10" db="EMBL/GenBank/DDBJ databases">
        <authorList>
            <person name="Varghese N."/>
            <person name="Submissions S."/>
        </authorList>
    </citation>
    <scope>NUCLEOTIDE SEQUENCE [LARGE SCALE GENOMIC DNA]</scope>
    <source>
        <strain evidence="10">JCM 15604</strain>
    </source>
</reference>
<dbReference type="GO" id="GO:0016209">
    <property type="term" value="F:antioxidant activity"/>
    <property type="evidence" value="ECO:0007669"/>
    <property type="project" value="InterPro"/>
</dbReference>
<evidence type="ECO:0000256" key="4">
    <source>
        <dbReference type="ARBA" id="ARBA00022964"/>
    </source>
</evidence>
<dbReference type="AlphaFoldDB" id="A0A1I5MUZ0"/>
<sequence length="377" mass="42246">MANNLLGVGEAAPWFVCSTQSRQRFVFDTVGGRYILLCFFASAADPVSQALLAGLSKQRQRFDDLNLAFFGVSVDADDARLQRVVESLPGVRYFWDVDRQVSRLYGACREDGRYQRVSYVLDPMLRVLAVLPFVGDAAAHLQVLTQVLDNLPQIGAPCRAAFQAPVLVLPRIFEPSLCRELMDYYRAHGGERSGYMQDIDGKTVQVIGQTHKSRRDCLVEDETLREACALRIHQRLVPQIERAFQFKVSRMERYLIGCYDAEEEGHFRPHRDNTTKGTAHRRFAVSLYLNSGEYEGGWLRFPEFGAALYSAPRGGAVVFACSLLHEALPVTRGRRFMFLPFLYDEAAKQIREANLGYLEEGVRGAADVAGDSPTASG</sequence>
<name>A0A1I5MUZ0_9GAMM</name>
<keyword evidence="3" id="KW-0847">Vitamin C</keyword>
<dbReference type="InterPro" id="IPR013766">
    <property type="entry name" value="Thioredoxin_domain"/>
</dbReference>
<dbReference type="InterPro" id="IPR000866">
    <property type="entry name" value="AhpC/TSA"/>
</dbReference>
<dbReference type="Pfam" id="PF13640">
    <property type="entry name" value="2OG-FeII_Oxy_3"/>
    <property type="match status" value="1"/>
</dbReference>
<dbReference type="InterPro" id="IPR036249">
    <property type="entry name" value="Thioredoxin-like_sf"/>
</dbReference>
<dbReference type="EMBL" id="FOXK01000001">
    <property type="protein sequence ID" value="SFP13392.1"/>
    <property type="molecule type" value="Genomic_DNA"/>
</dbReference>
<dbReference type="SMART" id="SM00702">
    <property type="entry name" value="P4Hc"/>
    <property type="match status" value="1"/>
</dbReference>
<feature type="domain" description="Fe2OG dioxygenase" evidence="8">
    <location>
        <begin position="250"/>
        <end position="345"/>
    </location>
</feature>
<gene>
    <name evidence="9" type="ORF">SAMN05216177_101359</name>
</gene>